<dbReference type="RefSeq" id="WP_244675974.1">
    <property type="nucleotide sequence ID" value="NZ_CP095046.1"/>
</dbReference>
<dbReference type="Gene3D" id="3.40.50.1820">
    <property type="entry name" value="alpha/beta hydrolase"/>
    <property type="match status" value="1"/>
</dbReference>
<evidence type="ECO:0000256" key="2">
    <source>
        <dbReference type="SAM" id="SignalP"/>
    </source>
</evidence>
<feature type="chain" id="PRO_5035923235" evidence="2">
    <location>
        <begin position="21"/>
        <end position="408"/>
    </location>
</feature>
<organism evidence="4 5">
    <name type="scientific">Hymenobacter cellulosilyticus</name>
    <dbReference type="NCBI Taxonomy" id="2932248"/>
    <lineage>
        <taxon>Bacteria</taxon>
        <taxon>Pseudomonadati</taxon>
        <taxon>Bacteroidota</taxon>
        <taxon>Cytophagia</taxon>
        <taxon>Cytophagales</taxon>
        <taxon>Hymenobacteraceae</taxon>
        <taxon>Hymenobacter</taxon>
    </lineage>
</organism>
<dbReference type="AlphaFoldDB" id="A0A8T9Q676"/>
<protein>
    <submittedName>
        <fullName evidence="4">Alpha/beta hydrolase</fullName>
    </submittedName>
</protein>
<feature type="signal peptide" evidence="2">
    <location>
        <begin position="1"/>
        <end position="20"/>
    </location>
</feature>
<dbReference type="Pfam" id="PF20434">
    <property type="entry name" value="BD-FAE"/>
    <property type="match status" value="1"/>
</dbReference>
<dbReference type="PANTHER" id="PTHR48081">
    <property type="entry name" value="AB HYDROLASE SUPERFAMILY PROTEIN C4A8.06C"/>
    <property type="match status" value="1"/>
</dbReference>
<reference evidence="4" key="1">
    <citation type="submission" date="2022-04" db="EMBL/GenBank/DDBJ databases">
        <title>Hymenobacter sp. isolated from the air.</title>
        <authorList>
            <person name="Won M."/>
            <person name="Lee C.-M."/>
            <person name="Woen H.-Y."/>
            <person name="Kwon S.-W."/>
        </authorList>
    </citation>
    <scope>NUCLEOTIDE SEQUENCE</scope>
    <source>
        <strain evidence="4">5116S-3</strain>
    </source>
</reference>
<dbReference type="GO" id="GO:0016787">
    <property type="term" value="F:hydrolase activity"/>
    <property type="evidence" value="ECO:0007669"/>
    <property type="project" value="UniProtKB-KW"/>
</dbReference>
<evidence type="ECO:0000259" key="3">
    <source>
        <dbReference type="Pfam" id="PF20434"/>
    </source>
</evidence>
<name>A0A8T9Q676_9BACT</name>
<dbReference type="KEGG" id="hcu:MUN79_01045"/>
<keyword evidence="1 4" id="KW-0378">Hydrolase</keyword>
<evidence type="ECO:0000313" key="5">
    <source>
        <dbReference type="Proteomes" id="UP000831796"/>
    </source>
</evidence>
<evidence type="ECO:0000313" key="4">
    <source>
        <dbReference type="EMBL" id="UOQ72615.1"/>
    </source>
</evidence>
<dbReference type="EMBL" id="CP095046">
    <property type="protein sequence ID" value="UOQ72615.1"/>
    <property type="molecule type" value="Genomic_DNA"/>
</dbReference>
<accession>A0A8T9Q676</accession>
<feature type="domain" description="BD-FAE-like" evidence="3">
    <location>
        <begin position="62"/>
        <end position="202"/>
    </location>
</feature>
<gene>
    <name evidence="4" type="ORF">MUN79_01045</name>
</gene>
<dbReference type="Proteomes" id="UP000831796">
    <property type="component" value="Chromosome"/>
</dbReference>
<dbReference type="SUPFAM" id="SSF53474">
    <property type="entry name" value="alpha/beta-Hydrolases"/>
    <property type="match status" value="1"/>
</dbReference>
<keyword evidence="2" id="KW-0732">Signal</keyword>
<sequence>MKKLLLFLFLAIAGLSQARAQAQIDTTRGRYHQPIFPTLNTYTNVVFGSALNYLGNRQTLTMNIYEPAGDTVRRRPLLVFAHGGGFIGGTKNDQDVTELCQRYARLGYVTASIDYRTLFVPFDTLNIARASIRAMQDMRAAVRFFRQDAATSKTYRIHPGYIFAAGSSAGAFMALQLAYLDKASEVPAYLEIDQLGGLEGNSGNAGYSSAVRGVVNLCGALGRPQWIEPGNVPFVSMHGTGDGTVPYGKGTIGSGLPPQLVYGSGALKPRADAVGVPNPLYTFKGAGHVPYSGTSARNLAYMDTTFRFVRDFLRPILRQPGTVTASRSSATLAAMQLYPQPAVAEVRLTAATGVAFQARTLELLDATGQVVRRFRWEQPEQLVRRGSLSPGLYFLRGAGLTPQRVVFE</sequence>
<evidence type="ECO:0000256" key="1">
    <source>
        <dbReference type="ARBA" id="ARBA00022801"/>
    </source>
</evidence>
<keyword evidence="5" id="KW-1185">Reference proteome</keyword>
<dbReference type="InterPro" id="IPR049492">
    <property type="entry name" value="BD-FAE-like_dom"/>
</dbReference>
<proteinExistence type="predicted"/>
<dbReference type="InterPro" id="IPR050300">
    <property type="entry name" value="GDXG_lipolytic_enzyme"/>
</dbReference>
<dbReference type="InterPro" id="IPR029058">
    <property type="entry name" value="AB_hydrolase_fold"/>
</dbReference>